<name>A0A348W873_9RHOB</name>
<keyword evidence="1" id="KW-0472">Membrane</keyword>
<keyword evidence="1" id="KW-0812">Transmembrane</keyword>
<reference evidence="2 3" key="1">
    <citation type="journal article" date="2018" name="Nat. Biotechnol.">
        <title>A standardized bacterial taxonomy based on genome phylogeny substantially revises the tree of life.</title>
        <authorList>
            <person name="Parks D.H."/>
            <person name="Chuvochina M."/>
            <person name="Waite D.W."/>
            <person name="Rinke C."/>
            <person name="Skarshewski A."/>
            <person name="Chaumeil P.A."/>
            <person name="Hugenholtz P."/>
        </authorList>
    </citation>
    <scope>NUCLEOTIDE SEQUENCE [LARGE SCALE GENOMIC DNA]</scope>
    <source>
        <strain evidence="2">UBA9169</strain>
    </source>
</reference>
<dbReference type="RefSeq" id="WP_009812264.1">
    <property type="nucleotide sequence ID" value="NZ_CAXAXR010000010.1"/>
</dbReference>
<gene>
    <name evidence="2" type="ORF">DCS45_02510</name>
</gene>
<proteinExistence type="predicted"/>
<accession>A0A348W873</accession>
<sequence>MDFLIWIGAAISATGLGGLLWCIARVWRARKAGLSEEALRAELQRVVPVNTGALLLSVLGLMVVVLGIVFSG</sequence>
<evidence type="ECO:0000313" key="3">
    <source>
        <dbReference type="Proteomes" id="UP000264719"/>
    </source>
</evidence>
<evidence type="ECO:0000256" key="1">
    <source>
        <dbReference type="SAM" id="Phobius"/>
    </source>
</evidence>
<feature type="transmembrane region" description="Helical" evidence="1">
    <location>
        <begin position="47"/>
        <end position="70"/>
    </location>
</feature>
<feature type="transmembrane region" description="Helical" evidence="1">
    <location>
        <begin position="6"/>
        <end position="27"/>
    </location>
</feature>
<dbReference type="Proteomes" id="UP000264719">
    <property type="component" value="Unassembled WGS sequence"/>
</dbReference>
<protein>
    <submittedName>
        <fullName evidence="2">Uncharacterized protein</fullName>
    </submittedName>
</protein>
<dbReference type="AlphaFoldDB" id="A0A348W873"/>
<comment type="caution">
    <text evidence="2">The sequence shown here is derived from an EMBL/GenBank/DDBJ whole genome shotgun (WGS) entry which is preliminary data.</text>
</comment>
<dbReference type="EMBL" id="DMVW01000029">
    <property type="protein sequence ID" value="HAR50735.1"/>
    <property type="molecule type" value="Genomic_DNA"/>
</dbReference>
<organism evidence="2 3">
    <name type="scientific">Roseovarius nubinhibens</name>
    <dbReference type="NCBI Taxonomy" id="314263"/>
    <lineage>
        <taxon>Bacteria</taxon>
        <taxon>Pseudomonadati</taxon>
        <taxon>Pseudomonadota</taxon>
        <taxon>Alphaproteobacteria</taxon>
        <taxon>Rhodobacterales</taxon>
        <taxon>Roseobacteraceae</taxon>
        <taxon>Roseovarius</taxon>
    </lineage>
</organism>
<keyword evidence="1" id="KW-1133">Transmembrane helix</keyword>
<evidence type="ECO:0000313" key="2">
    <source>
        <dbReference type="EMBL" id="HAR50735.1"/>
    </source>
</evidence>